<organism evidence="2 3">
    <name type="scientific">Caballeronia novacaledonica</name>
    <dbReference type="NCBI Taxonomy" id="1544861"/>
    <lineage>
        <taxon>Bacteria</taxon>
        <taxon>Pseudomonadati</taxon>
        <taxon>Pseudomonadota</taxon>
        <taxon>Betaproteobacteria</taxon>
        <taxon>Burkholderiales</taxon>
        <taxon>Burkholderiaceae</taxon>
        <taxon>Caballeronia</taxon>
    </lineage>
</organism>
<keyword evidence="1" id="KW-0175">Coiled coil</keyword>
<dbReference type="AlphaFoldDB" id="A0AA37IGM0"/>
<name>A0AA37IGM0_9BURK</name>
<reference evidence="2" key="1">
    <citation type="submission" date="2022-09" db="EMBL/GenBank/DDBJ databases">
        <title>Isolation and characterization of 3-chlorobenzoate degrading bacteria from soils in Shizuoka.</title>
        <authorList>
            <person name="Ifat A."/>
            <person name="Ogawa N."/>
            <person name="Kimbara K."/>
            <person name="Moriuchi R."/>
            <person name="Dohra H."/>
            <person name="Shintani M."/>
        </authorList>
    </citation>
    <scope>NUCLEOTIDE SEQUENCE</scope>
    <source>
        <strain evidence="2">19CS4-2</strain>
    </source>
</reference>
<evidence type="ECO:0000313" key="3">
    <source>
        <dbReference type="Proteomes" id="UP001055111"/>
    </source>
</evidence>
<evidence type="ECO:0000256" key="1">
    <source>
        <dbReference type="SAM" id="Coils"/>
    </source>
</evidence>
<gene>
    <name evidence="2" type="ORF">CBA19CS42_32370</name>
</gene>
<protein>
    <submittedName>
        <fullName evidence="2">Uncharacterized protein</fullName>
    </submittedName>
</protein>
<evidence type="ECO:0000313" key="2">
    <source>
        <dbReference type="EMBL" id="GJH29312.1"/>
    </source>
</evidence>
<proteinExistence type="predicted"/>
<dbReference type="Proteomes" id="UP001055111">
    <property type="component" value="Unassembled WGS sequence"/>
</dbReference>
<accession>A0AA37IGM0</accession>
<comment type="caution">
    <text evidence="2">The sequence shown here is derived from an EMBL/GenBank/DDBJ whole genome shotgun (WGS) entry which is preliminary data.</text>
</comment>
<dbReference type="EMBL" id="BPUS01000021">
    <property type="protein sequence ID" value="GJH29312.1"/>
    <property type="molecule type" value="Genomic_DNA"/>
</dbReference>
<feature type="coiled-coil region" evidence="1">
    <location>
        <begin position="18"/>
        <end position="69"/>
    </location>
</feature>
<dbReference type="RefSeq" id="WP_238216549.1">
    <property type="nucleotide sequence ID" value="NZ_BPUS01000021.1"/>
</dbReference>
<sequence>MPDDTVLTHLIVTYITAVNQLERKCAEFEKTRDSLRKSKLERAEAALAALDINEDIARMQASLNELKVRFEPGLSSPTQEVVDKAASLATEVGQVLATEKVTQILLARVTDFVNNFTAVVTGIAPAAAQAPGSTPKVTHSQWFAEHNNQT</sequence>